<organism evidence="2 3">
    <name type="scientific">Acidipropionibacterium jensenii</name>
    <dbReference type="NCBI Taxonomy" id="1749"/>
    <lineage>
        <taxon>Bacteria</taxon>
        <taxon>Bacillati</taxon>
        <taxon>Actinomycetota</taxon>
        <taxon>Actinomycetes</taxon>
        <taxon>Propionibacteriales</taxon>
        <taxon>Propionibacteriaceae</taxon>
        <taxon>Acidipropionibacterium</taxon>
    </lineage>
</organism>
<dbReference type="InterPro" id="IPR012337">
    <property type="entry name" value="RNaseH-like_sf"/>
</dbReference>
<reference evidence="3" key="1">
    <citation type="submission" date="2017-12" db="EMBL/GenBank/DDBJ databases">
        <title>Whole genome sequencing of Acidipropionibacterium jensenii strains JS279 and JS280.</title>
        <authorList>
            <person name="Deptula P."/>
            <person name="Laine P."/>
            <person name="Smolander O.-P."/>
            <person name="Paulin L."/>
            <person name="Auvinen P."/>
            <person name="Varmanen P."/>
        </authorList>
    </citation>
    <scope>NUCLEOTIDE SEQUENCE [LARGE SCALE GENOMIC DNA]</scope>
    <source>
        <strain evidence="3">JS280</strain>
    </source>
</reference>
<dbReference type="RefSeq" id="WP_097798240.1">
    <property type="nucleotide sequence ID" value="NZ_CP025570.1"/>
</dbReference>
<dbReference type="GO" id="GO:0003676">
    <property type="term" value="F:nucleic acid binding"/>
    <property type="evidence" value="ECO:0007669"/>
    <property type="project" value="InterPro"/>
</dbReference>
<evidence type="ECO:0000259" key="1">
    <source>
        <dbReference type="SMART" id="SM00479"/>
    </source>
</evidence>
<dbReference type="AlphaFoldDB" id="A0A3Q9UIZ2"/>
<proteinExistence type="predicted"/>
<dbReference type="Proteomes" id="UP000285875">
    <property type="component" value="Chromosome"/>
</dbReference>
<dbReference type="EMBL" id="CP025570">
    <property type="protein sequence ID" value="AZZ38642.1"/>
    <property type="molecule type" value="Genomic_DNA"/>
</dbReference>
<feature type="domain" description="Exonuclease" evidence="1">
    <location>
        <begin position="3"/>
        <end position="173"/>
    </location>
</feature>
<accession>A0A3Q9UIZ2</accession>
<dbReference type="KEGG" id="aji:C0Z10_01515"/>
<evidence type="ECO:0000313" key="3">
    <source>
        <dbReference type="Proteomes" id="UP000285875"/>
    </source>
</evidence>
<dbReference type="PANTHER" id="PTHR30231">
    <property type="entry name" value="DNA POLYMERASE III SUBUNIT EPSILON"/>
    <property type="match status" value="1"/>
</dbReference>
<dbReference type="SUPFAM" id="SSF53098">
    <property type="entry name" value="Ribonuclease H-like"/>
    <property type="match status" value="1"/>
</dbReference>
<gene>
    <name evidence="2" type="ORF">C0Z10_01515</name>
</gene>
<dbReference type="Gene3D" id="3.30.420.10">
    <property type="entry name" value="Ribonuclease H-like superfamily/Ribonuclease H"/>
    <property type="match status" value="1"/>
</dbReference>
<sequence length="198" mass="21676">MTTFTAIDFETANPSRASACSIAAVTMDENGTILDSRADLLRPPPGRDYFHPINVSIHGIHPDEVADAPGWQEVVDDYLEMCGDGPVVAHNMAFDFSVWNALAVELGTPTLDSPRLCTYRIAQGVLGWPRGTMKLDQVFRHYFPSESFAHHQADADALACARILVAELGDADVSLDWLIDHKALTGAPTRRRRPAPHA</sequence>
<evidence type="ECO:0000313" key="2">
    <source>
        <dbReference type="EMBL" id="AZZ38642.1"/>
    </source>
</evidence>
<dbReference type="PANTHER" id="PTHR30231:SF42">
    <property type="entry name" value="EXONUCLEASE"/>
    <property type="match status" value="1"/>
</dbReference>
<protein>
    <submittedName>
        <fullName evidence="2">DNA polymerase III subunit epsilon</fullName>
    </submittedName>
</protein>
<dbReference type="GO" id="GO:0008408">
    <property type="term" value="F:3'-5' exonuclease activity"/>
    <property type="evidence" value="ECO:0007669"/>
    <property type="project" value="TreeGrafter"/>
</dbReference>
<dbReference type="Pfam" id="PF00929">
    <property type="entry name" value="RNase_T"/>
    <property type="match status" value="1"/>
</dbReference>
<dbReference type="InterPro" id="IPR036397">
    <property type="entry name" value="RNaseH_sf"/>
</dbReference>
<dbReference type="SMART" id="SM00479">
    <property type="entry name" value="EXOIII"/>
    <property type="match status" value="1"/>
</dbReference>
<dbReference type="InterPro" id="IPR013520">
    <property type="entry name" value="Ribonucl_H"/>
</dbReference>
<dbReference type="GO" id="GO:0005829">
    <property type="term" value="C:cytosol"/>
    <property type="evidence" value="ECO:0007669"/>
    <property type="project" value="TreeGrafter"/>
</dbReference>
<name>A0A3Q9UIZ2_9ACTN</name>